<protein>
    <recommendedName>
        <fullName evidence="3">XRE family transcriptional regulator</fullName>
    </recommendedName>
</protein>
<gene>
    <name evidence="1" type="ORF">FHX71_001590</name>
</gene>
<accession>A0A7W3J7C3</accession>
<evidence type="ECO:0000313" key="1">
    <source>
        <dbReference type="EMBL" id="MBA8807648.1"/>
    </source>
</evidence>
<reference evidence="1 2" key="1">
    <citation type="submission" date="2020-07" db="EMBL/GenBank/DDBJ databases">
        <title>Sequencing the genomes of 1000 actinobacteria strains.</title>
        <authorList>
            <person name="Klenk H.-P."/>
        </authorList>
    </citation>
    <scope>NUCLEOTIDE SEQUENCE [LARGE SCALE GENOMIC DNA]</scope>
    <source>
        <strain evidence="1 2">DSM 44121</strain>
    </source>
</reference>
<name>A0A7W3J7C3_9MICO</name>
<dbReference type="AlphaFoldDB" id="A0A7W3J7C3"/>
<keyword evidence="2" id="KW-1185">Reference proteome</keyword>
<organism evidence="1 2">
    <name type="scientific">Promicromonospora sukumoe</name>
    <dbReference type="NCBI Taxonomy" id="88382"/>
    <lineage>
        <taxon>Bacteria</taxon>
        <taxon>Bacillati</taxon>
        <taxon>Actinomycetota</taxon>
        <taxon>Actinomycetes</taxon>
        <taxon>Micrococcales</taxon>
        <taxon>Promicromonosporaceae</taxon>
        <taxon>Promicromonospora</taxon>
    </lineage>
</organism>
<sequence>MTRAELAQAVNEYIWRTTGRQSGLDVDTLARYERGLIRWPNAEYREGLRAVLGVARDSELGFHKTRRGRSAAGGPDTASWVATWADKDHTTGRSSAVPDTAIDLLRGALLTYAPATGTDVARADLSSARSGIGAAFDAYQAGNFEAAALASSSALRVLRAMELRGGPTDARVLALANQVGAIVLSKAGSADVAWIAADRGVSAAEASGDPTLRMSLLRTAAFSMASAGHRTDALTIVERATSEFQRRMSQTVASAAVYGTMLLTGALLLAADRDNAGAAAYLDEAHDAALVAGMDRNDLWTAFGPTNVAIHRANIAAVLGDMDTVLAVGAPLDVGHMPIERRVRLHLDVARAHLAAGDRDGALATLVHAEAVAPSQVRHHDITKQIVSAFVETMNRRPGVDLIRLARAADVPLT</sequence>
<evidence type="ECO:0000313" key="2">
    <source>
        <dbReference type="Proteomes" id="UP000540568"/>
    </source>
</evidence>
<dbReference type="EMBL" id="JACGWV010000001">
    <property type="protein sequence ID" value="MBA8807648.1"/>
    <property type="molecule type" value="Genomic_DNA"/>
</dbReference>
<dbReference type="Proteomes" id="UP000540568">
    <property type="component" value="Unassembled WGS sequence"/>
</dbReference>
<dbReference type="RefSeq" id="WP_182615187.1">
    <property type="nucleotide sequence ID" value="NZ_BAAATF010000007.1"/>
</dbReference>
<evidence type="ECO:0008006" key="3">
    <source>
        <dbReference type="Google" id="ProtNLM"/>
    </source>
</evidence>
<comment type="caution">
    <text evidence="1">The sequence shown here is derived from an EMBL/GenBank/DDBJ whole genome shotgun (WGS) entry which is preliminary data.</text>
</comment>
<proteinExistence type="predicted"/>